<feature type="site" description="Positions MEP for the nucleophilic attack" evidence="3">
    <location>
        <position position="151"/>
    </location>
</feature>
<protein>
    <recommendedName>
        <fullName evidence="3">2-C-methyl-D-erythritol 4-phosphate cytidylyltransferase</fullName>
        <ecNumber evidence="3">2.7.7.60</ecNumber>
    </recommendedName>
    <alternativeName>
        <fullName evidence="3">4-diphosphocytidyl-2C-methyl-D-erythritol synthase</fullName>
    </alternativeName>
    <alternativeName>
        <fullName evidence="3">MEP cytidylyltransferase</fullName>
        <shortName evidence="3">MCT</shortName>
    </alternativeName>
</protein>
<evidence type="ECO:0000256" key="1">
    <source>
        <dbReference type="ARBA" id="ARBA00022679"/>
    </source>
</evidence>
<dbReference type="GO" id="GO:0019288">
    <property type="term" value="P:isopentenyl diphosphate biosynthetic process, methylerythritol 4-phosphate pathway"/>
    <property type="evidence" value="ECO:0007669"/>
    <property type="project" value="UniProtKB-UniRule"/>
</dbReference>
<sequence>MSRTAAILLAAGSGRRMGADVADKILAPLAGLPVFAYSAKAFAASGVIDHYAITYRDQRQLTALAAHAPTPSVLVKGGRERQDSVMNALAALPDDIEYVFIHDCARPLILPEQLRALHKIVRREQAVILAQRVADTIKERRAGDTFRTLPREALWAAQTPQVFARDLIVRAYQRVAARELRITDDAAAVELLKQPIAILENPHPAPKLTTPADFAWLEFLLARHHATVTESAAQATAR</sequence>
<comment type="similarity">
    <text evidence="3">Belongs to the IspD/TarI cytidylyltransferase family. IspD subfamily.</text>
</comment>
<dbReference type="EMBL" id="LSZQ01000042">
    <property type="protein sequence ID" value="KXU35800.1"/>
    <property type="molecule type" value="Genomic_DNA"/>
</dbReference>
<organism evidence="4 5">
    <name type="scientific">Cephaloticoccus primus</name>
    <dbReference type="NCBI Taxonomy" id="1548207"/>
    <lineage>
        <taxon>Bacteria</taxon>
        <taxon>Pseudomonadati</taxon>
        <taxon>Verrucomicrobiota</taxon>
        <taxon>Opitutia</taxon>
        <taxon>Opitutales</taxon>
        <taxon>Opitutaceae</taxon>
        <taxon>Cephaloticoccus</taxon>
    </lineage>
</organism>
<keyword evidence="1 3" id="KW-0808">Transferase</keyword>
<reference evidence="5" key="1">
    <citation type="submission" date="2016-02" db="EMBL/GenBank/DDBJ databases">
        <authorList>
            <person name="Sanders J.G."/>
            <person name="Lin J.Y."/>
            <person name="Wertz J.T."/>
            <person name="Russell J.A."/>
            <person name="Moreau C.S."/>
            <person name="Powell S."/>
        </authorList>
    </citation>
    <scope>NUCLEOTIDE SEQUENCE [LARGE SCALE GENOMIC DNA]</scope>
    <source>
        <strain evidence="5">CAG34</strain>
    </source>
</reference>
<comment type="caution">
    <text evidence="4">The sequence shown here is derived from an EMBL/GenBank/DDBJ whole genome shotgun (WGS) entry which is preliminary data.</text>
</comment>
<dbReference type="InterPro" id="IPR001228">
    <property type="entry name" value="IspD"/>
</dbReference>
<dbReference type="HAMAP" id="MF_00108">
    <property type="entry name" value="IspD"/>
    <property type="match status" value="1"/>
</dbReference>
<dbReference type="NCBIfam" id="TIGR00453">
    <property type="entry name" value="ispD"/>
    <property type="match status" value="1"/>
</dbReference>
<dbReference type="EC" id="2.7.7.60" evidence="3"/>
<dbReference type="Gene3D" id="3.90.550.10">
    <property type="entry name" value="Spore Coat Polysaccharide Biosynthesis Protein SpsA, Chain A"/>
    <property type="match status" value="1"/>
</dbReference>
<proteinExistence type="inferred from homology"/>
<dbReference type="AlphaFoldDB" id="A0A139SMU9"/>
<evidence type="ECO:0000256" key="3">
    <source>
        <dbReference type="HAMAP-Rule" id="MF_00108"/>
    </source>
</evidence>
<dbReference type="RefSeq" id="WP_068630061.1">
    <property type="nucleotide sequence ID" value="NZ_LSZQ01000042.1"/>
</dbReference>
<dbReference type="OrthoDB" id="9806837at2"/>
<keyword evidence="3" id="KW-0414">Isoprene biosynthesis</keyword>
<dbReference type="STRING" id="1548207.AXK11_05500"/>
<dbReference type="Proteomes" id="UP000070058">
    <property type="component" value="Unassembled WGS sequence"/>
</dbReference>
<comment type="pathway">
    <text evidence="3">Isoprenoid biosynthesis; isopentenyl diphosphate biosynthesis via DXP pathway; isopentenyl diphosphate from 1-deoxy-D-xylulose 5-phosphate: step 2/6.</text>
</comment>
<dbReference type="InterPro" id="IPR029044">
    <property type="entry name" value="Nucleotide-diphossugar_trans"/>
</dbReference>
<gene>
    <name evidence="3" type="primary">ispD</name>
    <name evidence="4" type="ORF">AXK11_05500</name>
</gene>
<dbReference type="FunFam" id="3.90.550.10:FF:000003">
    <property type="entry name" value="2-C-methyl-D-erythritol 4-phosphate cytidylyltransferase"/>
    <property type="match status" value="1"/>
</dbReference>
<dbReference type="InterPro" id="IPR034683">
    <property type="entry name" value="IspD/TarI"/>
</dbReference>
<keyword evidence="2 3" id="KW-0548">Nucleotidyltransferase</keyword>
<dbReference type="PANTHER" id="PTHR32125:SF4">
    <property type="entry name" value="2-C-METHYL-D-ERYTHRITOL 4-PHOSPHATE CYTIDYLYLTRANSFERASE, CHLOROPLASTIC"/>
    <property type="match status" value="1"/>
</dbReference>
<feature type="site" description="Transition state stabilizer" evidence="3">
    <location>
        <position position="16"/>
    </location>
</feature>
<evidence type="ECO:0000313" key="4">
    <source>
        <dbReference type="EMBL" id="KXU35800.1"/>
    </source>
</evidence>
<name>A0A139SMU9_9BACT</name>
<dbReference type="SUPFAM" id="SSF53448">
    <property type="entry name" value="Nucleotide-diphospho-sugar transferases"/>
    <property type="match status" value="1"/>
</dbReference>
<keyword evidence="5" id="KW-1185">Reference proteome</keyword>
<evidence type="ECO:0000313" key="5">
    <source>
        <dbReference type="Proteomes" id="UP000070058"/>
    </source>
</evidence>
<feature type="site" description="Transition state stabilizer" evidence="3">
    <location>
        <position position="24"/>
    </location>
</feature>
<accession>A0A139SMU9</accession>
<dbReference type="UniPathway" id="UPA00056">
    <property type="reaction ID" value="UER00093"/>
</dbReference>
<evidence type="ECO:0000256" key="2">
    <source>
        <dbReference type="ARBA" id="ARBA00022695"/>
    </source>
</evidence>
<dbReference type="PANTHER" id="PTHR32125">
    <property type="entry name" value="2-C-METHYL-D-ERYTHRITOL 4-PHOSPHATE CYTIDYLYLTRANSFERASE, CHLOROPLASTIC"/>
    <property type="match status" value="1"/>
</dbReference>
<comment type="function">
    <text evidence="3">Catalyzes the formation of 4-diphosphocytidyl-2-C-methyl-D-erythritol from CTP and 2-C-methyl-D-erythritol 4-phosphate (MEP).</text>
</comment>
<comment type="catalytic activity">
    <reaction evidence="3">
        <text>2-C-methyl-D-erythritol 4-phosphate + CTP + H(+) = 4-CDP-2-C-methyl-D-erythritol + diphosphate</text>
        <dbReference type="Rhea" id="RHEA:13429"/>
        <dbReference type="ChEBI" id="CHEBI:15378"/>
        <dbReference type="ChEBI" id="CHEBI:33019"/>
        <dbReference type="ChEBI" id="CHEBI:37563"/>
        <dbReference type="ChEBI" id="CHEBI:57823"/>
        <dbReference type="ChEBI" id="CHEBI:58262"/>
        <dbReference type="EC" id="2.7.7.60"/>
    </reaction>
</comment>
<dbReference type="Pfam" id="PF01128">
    <property type="entry name" value="IspD"/>
    <property type="match status" value="1"/>
</dbReference>
<feature type="site" description="Positions MEP for the nucleophilic attack" evidence="3">
    <location>
        <position position="207"/>
    </location>
</feature>
<dbReference type="CDD" id="cd02516">
    <property type="entry name" value="CDP-ME_synthetase"/>
    <property type="match status" value="1"/>
</dbReference>
<dbReference type="GO" id="GO:0050518">
    <property type="term" value="F:2-C-methyl-D-erythritol 4-phosphate cytidylyltransferase activity"/>
    <property type="evidence" value="ECO:0007669"/>
    <property type="project" value="UniProtKB-UniRule"/>
</dbReference>
<dbReference type="InterPro" id="IPR050088">
    <property type="entry name" value="IspD/TarI_cytidylyltransf_bact"/>
</dbReference>